<keyword evidence="10 14" id="KW-0694">RNA-binding</keyword>
<evidence type="ECO:0000256" key="6">
    <source>
        <dbReference type="ARBA" id="ARBA00022723"/>
    </source>
</evidence>
<evidence type="ECO:0000256" key="14">
    <source>
        <dbReference type="HAMAP-Rule" id="MF_00184"/>
    </source>
</evidence>
<comment type="caution">
    <text evidence="14">Lacks conserved residue(s) required for the propagation of feature annotation.</text>
</comment>
<comment type="cofactor">
    <cofactor evidence="14">
        <name>Zn(2+)</name>
        <dbReference type="ChEBI" id="CHEBI:29105"/>
    </cofactor>
    <text evidence="14">Binds 1 zinc ion per subunit.</text>
</comment>
<dbReference type="SUPFAM" id="SSF55681">
    <property type="entry name" value="Class II aaRS and biotin synthetases"/>
    <property type="match status" value="1"/>
</dbReference>
<dbReference type="InterPro" id="IPR018163">
    <property type="entry name" value="Thr/Ala-tRNA-synth_IIc_edit"/>
</dbReference>
<dbReference type="GO" id="GO:0000049">
    <property type="term" value="F:tRNA binding"/>
    <property type="evidence" value="ECO:0007669"/>
    <property type="project" value="UniProtKB-KW"/>
</dbReference>
<dbReference type="InterPro" id="IPR012947">
    <property type="entry name" value="tRNA_SAD"/>
</dbReference>
<dbReference type="InterPro" id="IPR004154">
    <property type="entry name" value="Anticodon-bd"/>
</dbReference>
<gene>
    <name evidence="14" type="primary">thrS</name>
    <name evidence="16" type="ORF">A2122_01625</name>
</gene>
<dbReference type="PANTHER" id="PTHR11451">
    <property type="entry name" value="THREONINE-TRNA LIGASE"/>
    <property type="match status" value="1"/>
</dbReference>
<dbReference type="Pfam" id="PF03129">
    <property type="entry name" value="HGTP_anticodon"/>
    <property type="match status" value="1"/>
</dbReference>
<keyword evidence="9 14" id="KW-0067">ATP-binding</keyword>
<dbReference type="PRINTS" id="PR01047">
    <property type="entry name" value="TRNASYNTHTHR"/>
</dbReference>
<dbReference type="EC" id="6.1.1.3" evidence="14"/>
<evidence type="ECO:0000256" key="4">
    <source>
        <dbReference type="ARBA" id="ARBA00022555"/>
    </source>
</evidence>
<dbReference type="InterPro" id="IPR002320">
    <property type="entry name" value="Thr-tRNA-ligase_IIa"/>
</dbReference>
<dbReference type="InterPro" id="IPR047246">
    <property type="entry name" value="ThrRS_anticodon"/>
</dbReference>
<feature type="domain" description="Aminoacyl-transfer RNA synthetases class-II family profile" evidence="15">
    <location>
        <begin position="219"/>
        <end position="487"/>
    </location>
</feature>
<keyword evidence="11 14" id="KW-0648">Protein biosynthesis</keyword>
<keyword evidence="3 14" id="KW-0963">Cytoplasm</keyword>
<dbReference type="GO" id="GO:0005524">
    <property type="term" value="F:ATP binding"/>
    <property type="evidence" value="ECO:0007669"/>
    <property type="project" value="UniProtKB-UniRule"/>
</dbReference>
<dbReference type="GO" id="GO:0005737">
    <property type="term" value="C:cytoplasm"/>
    <property type="evidence" value="ECO:0007669"/>
    <property type="project" value="UniProtKB-SubCell"/>
</dbReference>
<dbReference type="PANTHER" id="PTHR11451:SF44">
    <property type="entry name" value="THREONINE--TRNA LIGASE, CHLOROPLASTIC_MITOCHONDRIAL 2"/>
    <property type="match status" value="1"/>
</dbReference>
<dbReference type="HAMAP" id="MF_00184">
    <property type="entry name" value="Thr_tRNA_synth"/>
    <property type="match status" value="1"/>
</dbReference>
<keyword evidence="12 14" id="KW-0030">Aminoacyl-tRNA synthetase</keyword>
<evidence type="ECO:0000259" key="15">
    <source>
        <dbReference type="PROSITE" id="PS50862"/>
    </source>
</evidence>
<dbReference type="Proteomes" id="UP000176648">
    <property type="component" value="Unassembled WGS sequence"/>
</dbReference>
<name>A0A1G2C4S9_9BACT</name>
<comment type="subcellular location">
    <subcellularLocation>
        <location evidence="1 14">Cytoplasm</location>
    </subcellularLocation>
</comment>
<dbReference type="Pfam" id="PF00587">
    <property type="entry name" value="tRNA-synt_2b"/>
    <property type="match status" value="1"/>
</dbReference>
<sequence length="598" mass="69169">MDSKTENIRHSLAHLLAIAVLKKFPKAKLGIGPVIENGFYYDFKLPRSLAPEDLKEFEKTMRELIKARLNFSGKKITAAEAKKAFRDQPFKLDLIKEFTKDKKGLTIYFTGKTPATIPYSLLTTDYFMDLCRGGHVKNTSEINPEAFALVKIAGAYWRGDEKNPQLQRIYGLAFETKKELEDYLHLLEEAEKRDHKKLGVALKLFMFHETSPGAPYWLPNGMIIMNQLLDFWREEHAKREYHEISSPLVNKKSLWETSGHWDHYKDDMFIADMGKGEIYGVKPMNCPNAMVVFGSDLRSYRDLPLRFSDTDSLHRYERSGTLNGLFRARAFRQDDSHNFVTEEQIGEEYERIFEIADRFYGIFDLKFRYRLGTRPEKFLGDKKTWDSAEKTLVKILDKHAGKGKYDVAEKDGAFYGPKVDIIMKDAIGRDWQMGTIQLDFQQPQRFGLKYTAKDGSAKTPIAIHRVIYGSLERFIGILIEHFAGAFPLWLSPVQAVVLPVSEKFTNYGKELFEKIRDNKIRVEIRDTNETLGKRIREAELQKIPYVLVVGEKEETNGTVNVRHPSLFKERAPGRYLDGEKNIDELIEEMQEEIKNKAI</sequence>
<dbReference type="Gene3D" id="3.40.50.800">
    <property type="entry name" value="Anticodon-binding domain"/>
    <property type="match status" value="1"/>
</dbReference>
<keyword evidence="5 14" id="KW-0436">Ligase</keyword>
<keyword evidence="6 14" id="KW-0479">Metal-binding</keyword>
<comment type="similarity">
    <text evidence="2 14">Belongs to the class-II aminoacyl-tRNA synthetase family.</text>
</comment>
<accession>A0A1G2C4S9</accession>
<comment type="subunit">
    <text evidence="14">Homodimer.</text>
</comment>
<dbReference type="SMART" id="SM00863">
    <property type="entry name" value="tRNA_SAD"/>
    <property type="match status" value="1"/>
</dbReference>
<comment type="catalytic activity">
    <reaction evidence="13 14">
        <text>tRNA(Thr) + L-threonine + ATP = L-threonyl-tRNA(Thr) + AMP + diphosphate + H(+)</text>
        <dbReference type="Rhea" id="RHEA:24624"/>
        <dbReference type="Rhea" id="RHEA-COMP:9670"/>
        <dbReference type="Rhea" id="RHEA-COMP:9704"/>
        <dbReference type="ChEBI" id="CHEBI:15378"/>
        <dbReference type="ChEBI" id="CHEBI:30616"/>
        <dbReference type="ChEBI" id="CHEBI:33019"/>
        <dbReference type="ChEBI" id="CHEBI:57926"/>
        <dbReference type="ChEBI" id="CHEBI:78442"/>
        <dbReference type="ChEBI" id="CHEBI:78534"/>
        <dbReference type="ChEBI" id="CHEBI:456215"/>
        <dbReference type="EC" id="6.1.1.3"/>
    </reaction>
</comment>
<dbReference type="InterPro" id="IPR006195">
    <property type="entry name" value="aa-tRNA-synth_II"/>
</dbReference>
<dbReference type="GO" id="GO:0006435">
    <property type="term" value="P:threonyl-tRNA aminoacylation"/>
    <property type="evidence" value="ECO:0007669"/>
    <property type="project" value="UniProtKB-UniRule"/>
</dbReference>
<dbReference type="InterPro" id="IPR002314">
    <property type="entry name" value="aa-tRNA-synt_IIb"/>
</dbReference>
<feature type="binding site" evidence="14">
    <location>
        <position position="337"/>
    </location>
    <ligand>
        <name>Zn(2+)</name>
        <dbReference type="ChEBI" id="CHEBI:29105"/>
        <note>catalytic</note>
    </ligand>
</feature>
<dbReference type="Gene3D" id="3.30.980.10">
    <property type="entry name" value="Threonyl-trna Synthetase, Chain A, domain 2"/>
    <property type="match status" value="1"/>
</dbReference>
<evidence type="ECO:0000256" key="9">
    <source>
        <dbReference type="ARBA" id="ARBA00022840"/>
    </source>
</evidence>
<dbReference type="FunFam" id="3.40.50.800:FF:000001">
    <property type="entry name" value="Threonine--tRNA ligase"/>
    <property type="match status" value="1"/>
</dbReference>
<evidence type="ECO:0000313" key="16">
    <source>
        <dbReference type="EMBL" id="OGY96414.1"/>
    </source>
</evidence>
<dbReference type="CDD" id="cd00771">
    <property type="entry name" value="ThrRS_core"/>
    <property type="match status" value="1"/>
</dbReference>
<dbReference type="FunFam" id="3.30.930.10:FF:000019">
    <property type="entry name" value="Threonine--tRNA ligase"/>
    <property type="match status" value="1"/>
</dbReference>
<dbReference type="PROSITE" id="PS50862">
    <property type="entry name" value="AA_TRNA_LIGASE_II"/>
    <property type="match status" value="1"/>
</dbReference>
<dbReference type="Gene3D" id="3.30.54.20">
    <property type="match status" value="1"/>
</dbReference>
<keyword evidence="4 14" id="KW-0820">tRNA-binding</keyword>
<dbReference type="STRING" id="1798644.A2122_01625"/>
<evidence type="ECO:0000256" key="2">
    <source>
        <dbReference type="ARBA" id="ARBA00008226"/>
    </source>
</evidence>
<dbReference type="EMBL" id="MHKU01000032">
    <property type="protein sequence ID" value="OGY96414.1"/>
    <property type="molecule type" value="Genomic_DNA"/>
</dbReference>
<dbReference type="GO" id="GO:0046872">
    <property type="term" value="F:metal ion binding"/>
    <property type="evidence" value="ECO:0007669"/>
    <property type="project" value="UniProtKB-KW"/>
</dbReference>
<feature type="binding site" evidence="14">
    <location>
        <position position="286"/>
    </location>
    <ligand>
        <name>Zn(2+)</name>
        <dbReference type="ChEBI" id="CHEBI:29105"/>
        <note>catalytic</note>
    </ligand>
</feature>
<comment type="caution">
    <text evidence="16">The sequence shown here is derived from an EMBL/GenBank/DDBJ whole genome shotgun (WGS) entry which is preliminary data.</text>
</comment>
<keyword evidence="8 14" id="KW-0862">Zinc</keyword>
<evidence type="ECO:0000256" key="10">
    <source>
        <dbReference type="ARBA" id="ARBA00022884"/>
    </source>
</evidence>
<dbReference type="SUPFAM" id="SSF55186">
    <property type="entry name" value="ThrRS/AlaRS common domain"/>
    <property type="match status" value="1"/>
</dbReference>
<evidence type="ECO:0000256" key="3">
    <source>
        <dbReference type="ARBA" id="ARBA00022490"/>
    </source>
</evidence>
<organism evidence="16 17">
    <name type="scientific">Candidatus Liptonbacteria bacterium GWB1_49_6</name>
    <dbReference type="NCBI Taxonomy" id="1798644"/>
    <lineage>
        <taxon>Bacteria</taxon>
        <taxon>Candidatus Liptoniibacteriota</taxon>
    </lineage>
</organism>
<evidence type="ECO:0000256" key="12">
    <source>
        <dbReference type="ARBA" id="ARBA00023146"/>
    </source>
</evidence>
<evidence type="ECO:0000256" key="1">
    <source>
        <dbReference type="ARBA" id="ARBA00004496"/>
    </source>
</evidence>
<reference evidence="16 17" key="1">
    <citation type="journal article" date="2016" name="Nat. Commun.">
        <title>Thousands of microbial genomes shed light on interconnected biogeochemical processes in an aquifer system.</title>
        <authorList>
            <person name="Anantharaman K."/>
            <person name="Brown C.T."/>
            <person name="Hug L.A."/>
            <person name="Sharon I."/>
            <person name="Castelle C.J."/>
            <person name="Probst A.J."/>
            <person name="Thomas B.C."/>
            <person name="Singh A."/>
            <person name="Wilkins M.J."/>
            <person name="Karaoz U."/>
            <person name="Brodie E.L."/>
            <person name="Williams K.H."/>
            <person name="Hubbard S.S."/>
            <person name="Banfield J.F."/>
        </authorList>
    </citation>
    <scope>NUCLEOTIDE SEQUENCE [LARGE SCALE GENOMIC DNA]</scope>
</reference>
<dbReference type="Pfam" id="PF07973">
    <property type="entry name" value="tRNA_SAD"/>
    <property type="match status" value="1"/>
</dbReference>
<evidence type="ECO:0000256" key="7">
    <source>
        <dbReference type="ARBA" id="ARBA00022741"/>
    </source>
</evidence>
<keyword evidence="7 14" id="KW-0547">Nucleotide-binding</keyword>
<dbReference type="NCBIfam" id="TIGR00418">
    <property type="entry name" value="thrS"/>
    <property type="match status" value="1"/>
</dbReference>
<dbReference type="AlphaFoldDB" id="A0A1G2C4S9"/>
<dbReference type="InterPro" id="IPR033728">
    <property type="entry name" value="ThrRS_core"/>
</dbReference>
<dbReference type="SUPFAM" id="SSF52954">
    <property type="entry name" value="Class II aaRS ABD-related"/>
    <property type="match status" value="1"/>
</dbReference>
<proteinExistence type="inferred from homology"/>
<feature type="binding site" evidence="14">
    <location>
        <position position="464"/>
    </location>
    <ligand>
        <name>Zn(2+)</name>
        <dbReference type="ChEBI" id="CHEBI:29105"/>
        <note>catalytic</note>
    </ligand>
</feature>
<dbReference type="CDD" id="cd00860">
    <property type="entry name" value="ThrRS_anticodon"/>
    <property type="match status" value="1"/>
</dbReference>
<protein>
    <recommendedName>
        <fullName evidence="14">Threonine--tRNA ligase</fullName>
        <ecNumber evidence="14">6.1.1.3</ecNumber>
    </recommendedName>
    <alternativeName>
        <fullName evidence="14">Threonyl-tRNA synthetase</fullName>
        <shortName evidence="14">ThrRS</shortName>
    </alternativeName>
</protein>
<evidence type="ECO:0000256" key="13">
    <source>
        <dbReference type="ARBA" id="ARBA00049515"/>
    </source>
</evidence>
<evidence type="ECO:0000256" key="11">
    <source>
        <dbReference type="ARBA" id="ARBA00022917"/>
    </source>
</evidence>
<dbReference type="Gene3D" id="3.30.930.10">
    <property type="entry name" value="Bira Bifunctional Protein, Domain 2"/>
    <property type="match status" value="1"/>
</dbReference>
<evidence type="ECO:0000313" key="17">
    <source>
        <dbReference type="Proteomes" id="UP000176648"/>
    </source>
</evidence>
<dbReference type="InterPro" id="IPR045864">
    <property type="entry name" value="aa-tRNA-synth_II/BPL/LPL"/>
</dbReference>
<evidence type="ECO:0000256" key="8">
    <source>
        <dbReference type="ARBA" id="ARBA00022833"/>
    </source>
</evidence>
<dbReference type="InterPro" id="IPR036621">
    <property type="entry name" value="Anticodon-bd_dom_sf"/>
</dbReference>
<evidence type="ECO:0000256" key="5">
    <source>
        <dbReference type="ARBA" id="ARBA00022598"/>
    </source>
</evidence>
<dbReference type="GO" id="GO:0004829">
    <property type="term" value="F:threonine-tRNA ligase activity"/>
    <property type="evidence" value="ECO:0007669"/>
    <property type="project" value="UniProtKB-UniRule"/>
</dbReference>